<dbReference type="EMBL" id="JAUNZN010000009">
    <property type="protein sequence ID" value="KAK4815391.1"/>
    <property type="molecule type" value="Genomic_DNA"/>
</dbReference>
<dbReference type="PANTHER" id="PTHR33332">
    <property type="entry name" value="REVERSE TRANSCRIPTASE DOMAIN-CONTAINING PROTEIN"/>
    <property type="match status" value="1"/>
</dbReference>
<organism evidence="3 4">
    <name type="scientific">Mycteria americana</name>
    <name type="common">Wood stork</name>
    <dbReference type="NCBI Taxonomy" id="33587"/>
    <lineage>
        <taxon>Eukaryota</taxon>
        <taxon>Metazoa</taxon>
        <taxon>Chordata</taxon>
        <taxon>Craniata</taxon>
        <taxon>Vertebrata</taxon>
        <taxon>Euteleostomi</taxon>
        <taxon>Archelosauria</taxon>
        <taxon>Archosauria</taxon>
        <taxon>Dinosauria</taxon>
        <taxon>Saurischia</taxon>
        <taxon>Theropoda</taxon>
        <taxon>Coelurosauria</taxon>
        <taxon>Aves</taxon>
        <taxon>Neognathae</taxon>
        <taxon>Neoaves</taxon>
        <taxon>Aequornithes</taxon>
        <taxon>Ciconiiformes</taxon>
        <taxon>Ciconiidae</taxon>
        <taxon>Mycteria</taxon>
    </lineage>
</organism>
<dbReference type="Proteomes" id="UP001333110">
    <property type="component" value="Unassembled WGS sequence"/>
</dbReference>
<proteinExistence type="predicted"/>
<protein>
    <recommendedName>
        <fullName evidence="2">Reverse transcriptase domain-containing protein</fullName>
    </recommendedName>
</protein>
<evidence type="ECO:0000313" key="4">
    <source>
        <dbReference type="Proteomes" id="UP001333110"/>
    </source>
</evidence>
<feature type="domain" description="Reverse transcriptase" evidence="2">
    <location>
        <begin position="79"/>
        <end position="170"/>
    </location>
</feature>
<evidence type="ECO:0000259" key="2">
    <source>
        <dbReference type="Pfam" id="PF00078"/>
    </source>
</evidence>
<sequence length="196" mass="21680">MDRKMGTGGSKSLHCKTRSGLRPPRNLNIHKSMAPHEMHPRVLRELADVAAKPLSMLLEKSWQSGQKGGPWELPTCQACKAFDTVPSNILLSKLERDGFDGWTVWWMRNWLDGRIQRVAVNGSMSRRRSVASGVPQESALGPVLCNVFISDIDSGIEGTLSKFADNTKLSSAVDTPEGPRELPSRGIWTSLRSKPM</sequence>
<evidence type="ECO:0000256" key="1">
    <source>
        <dbReference type="SAM" id="MobiDB-lite"/>
    </source>
</evidence>
<dbReference type="AlphaFoldDB" id="A0AAN7NP71"/>
<feature type="region of interest" description="Disordered" evidence="1">
    <location>
        <begin position="1"/>
        <end position="26"/>
    </location>
</feature>
<comment type="caution">
    <text evidence="3">The sequence shown here is derived from an EMBL/GenBank/DDBJ whole genome shotgun (WGS) entry which is preliminary data.</text>
</comment>
<dbReference type="Pfam" id="PF00078">
    <property type="entry name" value="RVT_1"/>
    <property type="match status" value="1"/>
</dbReference>
<keyword evidence="4" id="KW-1185">Reference proteome</keyword>
<dbReference type="InterPro" id="IPR000477">
    <property type="entry name" value="RT_dom"/>
</dbReference>
<name>A0AAN7NP71_MYCAM</name>
<evidence type="ECO:0000313" key="3">
    <source>
        <dbReference type="EMBL" id="KAK4815391.1"/>
    </source>
</evidence>
<accession>A0AAN7NP71</accession>
<reference evidence="3 4" key="1">
    <citation type="journal article" date="2023" name="J. Hered.">
        <title>Chromosome-level genome of the wood stork (Mycteria americana) provides insight into avian chromosome evolution.</title>
        <authorList>
            <person name="Flamio R. Jr."/>
            <person name="Ramstad K.M."/>
        </authorList>
    </citation>
    <scope>NUCLEOTIDE SEQUENCE [LARGE SCALE GENOMIC DNA]</scope>
    <source>
        <strain evidence="3">JAX WOST 10</strain>
    </source>
</reference>
<gene>
    <name evidence="3" type="ORF">QYF61_001379</name>
</gene>